<proteinExistence type="predicted"/>
<evidence type="ECO:0000256" key="5">
    <source>
        <dbReference type="SAM" id="MobiDB-lite"/>
    </source>
</evidence>
<dbReference type="PANTHER" id="PTHR30329:SF21">
    <property type="entry name" value="LIPOPROTEIN YIAD-RELATED"/>
    <property type="match status" value="1"/>
</dbReference>
<gene>
    <name evidence="8" type="ORF">EV672_10293</name>
</gene>
<dbReference type="Pfam" id="PF04972">
    <property type="entry name" value="BON"/>
    <property type="match status" value="1"/>
</dbReference>
<dbReference type="CDD" id="cd07185">
    <property type="entry name" value="OmpA_C-like"/>
    <property type="match status" value="1"/>
</dbReference>
<dbReference type="Gene3D" id="3.40.1520.20">
    <property type="match status" value="1"/>
</dbReference>
<dbReference type="InterPro" id="IPR006665">
    <property type="entry name" value="OmpA-like"/>
</dbReference>
<name>A0A4R6RHI3_9BURK</name>
<protein>
    <submittedName>
        <fullName evidence="8">OOP family OmpA-OmpF porin</fullName>
    </submittedName>
</protein>
<keyword evidence="3" id="KW-0998">Cell outer membrane</keyword>
<evidence type="ECO:0000256" key="1">
    <source>
        <dbReference type="ARBA" id="ARBA00004442"/>
    </source>
</evidence>
<reference evidence="8 9" key="1">
    <citation type="submission" date="2019-03" db="EMBL/GenBank/DDBJ databases">
        <title>Genomic Encyclopedia of Type Strains, Phase IV (KMG-IV): sequencing the most valuable type-strain genomes for metagenomic binning, comparative biology and taxonomic classification.</title>
        <authorList>
            <person name="Goeker M."/>
        </authorList>
    </citation>
    <scope>NUCLEOTIDE SEQUENCE [LARGE SCALE GENOMIC DNA]</scope>
    <source>
        <strain evidence="8 9">DSM 11901</strain>
    </source>
</reference>
<dbReference type="InterPro" id="IPR006664">
    <property type="entry name" value="OMP_bac"/>
</dbReference>
<feature type="signal peptide" evidence="6">
    <location>
        <begin position="1"/>
        <end position="19"/>
    </location>
</feature>
<keyword evidence="2 4" id="KW-0472">Membrane</keyword>
<organism evidence="8 9">
    <name type="scientific">Aquabacterium commune</name>
    <dbReference type="NCBI Taxonomy" id="70586"/>
    <lineage>
        <taxon>Bacteria</taxon>
        <taxon>Pseudomonadati</taxon>
        <taxon>Pseudomonadota</taxon>
        <taxon>Betaproteobacteria</taxon>
        <taxon>Burkholderiales</taxon>
        <taxon>Aquabacterium</taxon>
    </lineage>
</organism>
<evidence type="ECO:0000259" key="7">
    <source>
        <dbReference type="PROSITE" id="PS51123"/>
    </source>
</evidence>
<evidence type="ECO:0000313" key="8">
    <source>
        <dbReference type="EMBL" id="TDP85744.1"/>
    </source>
</evidence>
<dbReference type="InterPro" id="IPR007055">
    <property type="entry name" value="BON_dom"/>
</dbReference>
<dbReference type="SUPFAM" id="SSF103088">
    <property type="entry name" value="OmpA-like"/>
    <property type="match status" value="1"/>
</dbReference>
<dbReference type="GO" id="GO:0009279">
    <property type="term" value="C:cell outer membrane"/>
    <property type="evidence" value="ECO:0007669"/>
    <property type="project" value="UniProtKB-SubCell"/>
</dbReference>
<evidence type="ECO:0000256" key="3">
    <source>
        <dbReference type="ARBA" id="ARBA00023237"/>
    </source>
</evidence>
<dbReference type="InterPro" id="IPR036737">
    <property type="entry name" value="OmpA-like_sf"/>
</dbReference>
<accession>A0A4R6RHI3</accession>
<keyword evidence="9" id="KW-1185">Reference proteome</keyword>
<dbReference type="EMBL" id="SNXW01000002">
    <property type="protein sequence ID" value="TDP85744.1"/>
    <property type="molecule type" value="Genomic_DNA"/>
</dbReference>
<feature type="domain" description="OmpA-like" evidence="7">
    <location>
        <begin position="151"/>
        <end position="267"/>
    </location>
</feature>
<feature type="region of interest" description="Disordered" evidence="5">
    <location>
        <begin position="235"/>
        <end position="254"/>
    </location>
</feature>
<sequence>MTLAAALQLTSLATTGAQAQVPAPATLTVPAPRPPTALKPVIVSGTVPDEATRAAVLSRLREIYGAERVVDQLALGAVVAPPQWSQYVGKLLSPSLKQVHHGQLSVQGQTVHLQGEVGNEAQRQQLAADMAQSLNPTYSVRNGLRVAAREQSLVDQALANRTIEFEPGSAVLKPAGQLILNEMAAALLQLRGRRVALIGHTDGLGARPANVSLSLARAQAVKDYLMAKGIPADSLSTSGMGPDQPVASNVTEEGRARNRRIEFRVGA</sequence>
<dbReference type="Gene3D" id="3.30.1330.60">
    <property type="entry name" value="OmpA-like domain"/>
    <property type="match status" value="1"/>
</dbReference>
<dbReference type="AlphaFoldDB" id="A0A4R6RHI3"/>
<dbReference type="PRINTS" id="PR01021">
    <property type="entry name" value="OMPADOMAIN"/>
</dbReference>
<dbReference type="PANTHER" id="PTHR30329">
    <property type="entry name" value="STATOR ELEMENT OF FLAGELLAR MOTOR COMPLEX"/>
    <property type="match status" value="1"/>
</dbReference>
<evidence type="ECO:0000256" key="2">
    <source>
        <dbReference type="ARBA" id="ARBA00023136"/>
    </source>
</evidence>
<evidence type="ECO:0000313" key="9">
    <source>
        <dbReference type="Proteomes" id="UP000294593"/>
    </source>
</evidence>
<dbReference type="Pfam" id="PF00691">
    <property type="entry name" value="OmpA"/>
    <property type="match status" value="1"/>
</dbReference>
<keyword evidence="6" id="KW-0732">Signal</keyword>
<evidence type="ECO:0000256" key="4">
    <source>
        <dbReference type="PROSITE-ProRule" id="PRU00473"/>
    </source>
</evidence>
<comment type="subcellular location">
    <subcellularLocation>
        <location evidence="1">Cell outer membrane</location>
    </subcellularLocation>
</comment>
<dbReference type="InterPro" id="IPR050330">
    <property type="entry name" value="Bact_OuterMem_StrucFunc"/>
</dbReference>
<dbReference type="OrthoDB" id="9782229at2"/>
<comment type="caution">
    <text evidence="8">The sequence shown here is derived from an EMBL/GenBank/DDBJ whole genome shotgun (WGS) entry which is preliminary data.</text>
</comment>
<dbReference type="PROSITE" id="PS51123">
    <property type="entry name" value="OMPA_2"/>
    <property type="match status" value="1"/>
</dbReference>
<dbReference type="Proteomes" id="UP000294593">
    <property type="component" value="Unassembled WGS sequence"/>
</dbReference>
<evidence type="ECO:0000256" key="6">
    <source>
        <dbReference type="SAM" id="SignalP"/>
    </source>
</evidence>
<feature type="chain" id="PRO_5020493897" evidence="6">
    <location>
        <begin position="20"/>
        <end position="267"/>
    </location>
</feature>